<accession>X1DL66</accession>
<comment type="caution">
    <text evidence="1">The sequence shown here is derived from an EMBL/GenBank/DDBJ whole genome shotgun (WGS) entry which is preliminary data.</text>
</comment>
<gene>
    <name evidence="1" type="ORF">S01H4_55803</name>
</gene>
<name>X1DL66_9ZZZZ</name>
<protein>
    <submittedName>
        <fullName evidence="1">Uncharacterized protein</fullName>
    </submittedName>
</protein>
<sequence>MLGVKKSIFEKIKFDPSQKFMEDALFINEVHRDGNTFKIFQEPRYIFSMRRFEKRGNSEICRQ</sequence>
<organism evidence="1">
    <name type="scientific">marine sediment metagenome</name>
    <dbReference type="NCBI Taxonomy" id="412755"/>
    <lineage>
        <taxon>unclassified sequences</taxon>
        <taxon>metagenomes</taxon>
        <taxon>ecological metagenomes</taxon>
    </lineage>
</organism>
<dbReference type="AlphaFoldDB" id="X1DL66"/>
<proteinExistence type="predicted"/>
<reference evidence="1" key="1">
    <citation type="journal article" date="2014" name="Front. Microbiol.">
        <title>High frequency of phylogenetically diverse reductive dehalogenase-homologous genes in deep subseafloor sedimentary metagenomes.</title>
        <authorList>
            <person name="Kawai M."/>
            <person name="Futagami T."/>
            <person name="Toyoda A."/>
            <person name="Takaki Y."/>
            <person name="Nishi S."/>
            <person name="Hori S."/>
            <person name="Arai W."/>
            <person name="Tsubouchi T."/>
            <person name="Morono Y."/>
            <person name="Uchiyama I."/>
            <person name="Ito T."/>
            <person name="Fujiyama A."/>
            <person name="Inagaki F."/>
            <person name="Takami H."/>
        </authorList>
    </citation>
    <scope>NUCLEOTIDE SEQUENCE</scope>
    <source>
        <strain evidence="1">Expedition CK06-06</strain>
    </source>
</reference>
<evidence type="ECO:0000313" key="1">
    <source>
        <dbReference type="EMBL" id="GAH08995.1"/>
    </source>
</evidence>
<dbReference type="EMBL" id="BART01032254">
    <property type="protein sequence ID" value="GAH08995.1"/>
    <property type="molecule type" value="Genomic_DNA"/>
</dbReference>